<sequence>MGLWIPDADSLSTFASHYMMEGGGIPTLQRIMEHSSITMTMLYAHLSPEHLTSDLHFLPVAQIEYSILDI</sequence>
<dbReference type="InterPro" id="IPR002104">
    <property type="entry name" value="Integrase_catalytic"/>
</dbReference>
<gene>
    <name evidence="3" type="ORF">A9C11_04555</name>
</gene>
<name>A0A1A9K742_9PSED</name>
<proteinExistence type="predicted"/>
<dbReference type="Pfam" id="PF00589">
    <property type="entry name" value="Phage_integrase"/>
    <property type="match status" value="1"/>
</dbReference>
<dbReference type="AlphaFoldDB" id="A0A1A9K742"/>
<dbReference type="GO" id="GO:0006310">
    <property type="term" value="P:DNA recombination"/>
    <property type="evidence" value="ECO:0007669"/>
    <property type="project" value="UniProtKB-KW"/>
</dbReference>
<dbReference type="Proteomes" id="UP000077748">
    <property type="component" value="Chromosome"/>
</dbReference>
<dbReference type="Gene3D" id="1.10.443.10">
    <property type="entry name" value="Intergrase catalytic core"/>
    <property type="match status" value="1"/>
</dbReference>
<evidence type="ECO:0000313" key="3">
    <source>
        <dbReference type="EMBL" id="ANI13298.1"/>
    </source>
</evidence>
<evidence type="ECO:0000256" key="1">
    <source>
        <dbReference type="ARBA" id="ARBA00023172"/>
    </source>
</evidence>
<dbReference type="InterPro" id="IPR011010">
    <property type="entry name" value="DNA_brk_join_enz"/>
</dbReference>
<dbReference type="EMBL" id="CP015878">
    <property type="protein sequence ID" value="ANI13298.1"/>
    <property type="molecule type" value="Genomic_DNA"/>
</dbReference>
<dbReference type="GO" id="GO:0003677">
    <property type="term" value="F:DNA binding"/>
    <property type="evidence" value="ECO:0007669"/>
    <property type="project" value="InterPro"/>
</dbReference>
<organism evidence="3 4">
    <name type="scientific">Pseudomonas citronellolis</name>
    <dbReference type="NCBI Taxonomy" id="53408"/>
    <lineage>
        <taxon>Bacteria</taxon>
        <taxon>Pseudomonadati</taxon>
        <taxon>Pseudomonadota</taxon>
        <taxon>Gammaproteobacteria</taxon>
        <taxon>Pseudomonadales</taxon>
        <taxon>Pseudomonadaceae</taxon>
        <taxon>Pseudomonas</taxon>
    </lineage>
</organism>
<evidence type="ECO:0000259" key="2">
    <source>
        <dbReference type="Pfam" id="PF00589"/>
    </source>
</evidence>
<dbReference type="SUPFAM" id="SSF56349">
    <property type="entry name" value="DNA breaking-rejoining enzymes"/>
    <property type="match status" value="1"/>
</dbReference>
<protein>
    <recommendedName>
        <fullName evidence="2">Tyr recombinase domain-containing protein</fullName>
    </recommendedName>
</protein>
<evidence type="ECO:0000313" key="4">
    <source>
        <dbReference type="Proteomes" id="UP000077748"/>
    </source>
</evidence>
<feature type="domain" description="Tyr recombinase" evidence="2">
    <location>
        <begin position="13"/>
        <end position="49"/>
    </location>
</feature>
<keyword evidence="1" id="KW-0233">DNA recombination</keyword>
<dbReference type="GO" id="GO:0015074">
    <property type="term" value="P:DNA integration"/>
    <property type="evidence" value="ECO:0007669"/>
    <property type="project" value="InterPro"/>
</dbReference>
<accession>A0A1A9K742</accession>
<reference evidence="3 4" key="1">
    <citation type="submission" date="2016-05" db="EMBL/GenBank/DDBJ databases">
        <title>Genome Sequence of Pseudomonas citronellolis Strain SJTE-3, an Estrogens and Persistent Organic Pollutants degradation strain.</title>
        <authorList>
            <person name="Liang R."/>
        </authorList>
    </citation>
    <scope>NUCLEOTIDE SEQUENCE [LARGE SCALE GENOMIC DNA]</scope>
    <source>
        <strain evidence="3 4">SJTE-3</strain>
    </source>
</reference>
<dbReference type="InterPro" id="IPR013762">
    <property type="entry name" value="Integrase-like_cat_sf"/>
</dbReference>